<dbReference type="AlphaFoldDB" id="A0A5C2S4M9"/>
<sequence>MSVVDPTNNCSAQVGLRITSSADLDSFGDRAAARPSVGRRLEDLRVIIYEQFSVASLQRCLCLAPNLVDLDLLLSLPDSDVPGILDNIILPELRFFRTNIPHALLRPFLAAHDRMSILTLDACSSTESPCPLSASHLPHLKCVTGPAPCVSSFVNQGTFRLTMSSPDGACSTSLLLRSLPLPLPSLYALTIDFPANDHDVLLSVVASCSGVRKLKLMEKPSHKCRRGRLSTRRAWNDTTTWSKALLGLPLLEEFMLRTTSKLVQRSGSEDEERKTFVRWTSGLRSATRGQPNHHPALYHIGVWYSADDDDRGVVTHWSKCGQNWCHMSTMLNPPQGYEFI</sequence>
<protein>
    <recommendedName>
        <fullName evidence="3">F-box domain-containing protein</fullName>
    </recommendedName>
</protein>
<proteinExistence type="predicted"/>
<organism evidence="1 2">
    <name type="scientific">Lentinus tigrinus ALCF2SS1-6</name>
    <dbReference type="NCBI Taxonomy" id="1328759"/>
    <lineage>
        <taxon>Eukaryota</taxon>
        <taxon>Fungi</taxon>
        <taxon>Dikarya</taxon>
        <taxon>Basidiomycota</taxon>
        <taxon>Agaricomycotina</taxon>
        <taxon>Agaricomycetes</taxon>
        <taxon>Polyporales</taxon>
        <taxon>Polyporaceae</taxon>
        <taxon>Lentinus</taxon>
    </lineage>
</organism>
<dbReference type="EMBL" id="ML122278">
    <property type="protein sequence ID" value="RPD57899.1"/>
    <property type="molecule type" value="Genomic_DNA"/>
</dbReference>
<reference evidence="1" key="1">
    <citation type="journal article" date="2018" name="Genome Biol. Evol.">
        <title>Genomics and development of Lentinus tigrinus, a white-rot wood-decaying mushroom with dimorphic fruiting bodies.</title>
        <authorList>
            <person name="Wu B."/>
            <person name="Xu Z."/>
            <person name="Knudson A."/>
            <person name="Carlson A."/>
            <person name="Chen N."/>
            <person name="Kovaka S."/>
            <person name="LaButti K."/>
            <person name="Lipzen A."/>
            <person name="Pennachio C."/>
            <person name="Riley R."/>
            <person name="Schakwitz W."/>
            <person name="Umezawa K."/>
            <person name="Ohm R.A."/>
            <person name="Grigoriev I.V."/>
            <person name="Nagy L.G."/>
            <person name="Gibbons J."/>
            <person name="Hibbett D."/>
        </authorList>
    </citation>
    <scope>NUCLEOTIDE SEQUENCE [LARGE SCALE GENOMIC DNA]</scope>
    <source>
        <strain evidence="1">ALCF2SS1-6</strain>
    </source>
</reference>
<name>A0A5C2S4M9_9APHY</name>
<evidence type="ECO:0000313" key="2">
    <source>
        <dbReference type="Proteomes" id="UP000313359"/>
    </source>
</evidence>
<dbReference type="OrthoDB" id="2795237at2759"/>
<evidence type="ECO:0000313" key="1">
    <source>
        <dbReference type="EMBL" id="RPD57899.1"/>
    </source>
</evidence>
<dbReference type="Proteomes" id="UP000313359">
    <property type="component" value="Unassembled WGS sequence"/>
</dbReference>
<keyword evidence="2" id="KW-1185">Reference proteome</keyword>
<gene>
    <name evidence="1" type="ORF">L227DRAFT_505998</name>
</gene>
<accession>A0A5C2S4M9</accession>
<evidence type="ECO:0008006" key="3">
    <source>
        <dbReference type="Google" id="ProtNLM"/>
    </source>
</evidence>